<sequence>MEETTPFHARRDSPFAIPFSWEHLPGVPKSPIPPTTRSFPRLPLPPPLKPTQAPLPRTKPDPFAAALAECAKASPGPGAADLCRRKAVVTAAAAAISARFRLVGLYGSCKSSCYVSDSTTIRIPRDRTRPALTRRSKFSA</sequence>
<dbReference type="OrthoDB" id="1925896at2759"/>
<feature type="region of interest" description="Disordered" evidence="1">
    <location>
        <begin position="23"/>
        <end position="60"/>
    </location>
</feature>
<organism evidence="2 3">
    <name type="scientific">Dioscorea zingiberensis</name>
    <dbReference type="NCBI Taxonomy" id="325984"/>
    <lineage>
        <taxon>Eukaryota</taxon>
        <taxon>Viridiplantae</taxon>
        <taxon>Streptophyta</taxon>
        <taxon>Embryophyta</taxon>
        <taxon>Tracheophyta</taxon>
        <taxon>Spermatophyta</taxon>
        <taxon>Magnoliopsida</taxon>
        <taxon>Liliopsida</taxon>
        <taxon>Dioscoreales</taxon>
        <taxon>Dioscoreaceae</taxon>
        <taxon>Dioscorea</taxon>
    </lineage>
</organism>
<evidence type="ECO:0000313" key="3">
    <source>
        <dbReference type="Proteomes" id="UP001085076"/>
    </source>
</evidence>
<dbReference type="AlphaFoldDB" id="A0A9D5HHS8"/>
<evidence type="ECO:0000256" key="1">
    <source>
        <dbReference type="SAM" id="MobiDB-lite"/>
    </source>
</evidence>
<dbReference type="PANTHER" id="PTHR33696:SF1">
    <property type="entry name" value="T22J18.15"/>
    <property type="match status" value="1"/>
</dbReference>
<proteinExistence type="predicted"/>
<dbReference type="Proteomes" id="UP001085076">
    <property type="component" value="Miscellaneous, Linkage group lg03"/>
</dbReference>
<gene>
    <name evidence="2" type="ORF">J5N97_012397</name>
</gene>
<dbReference type="EMBL" id="JAGGNH010000003">
    <property type="protein sequence ID" value="KAJ0976923.1"/>
    <property type="molecule type" value="Genomic_DNA"/>
</dbReference>
<protein>
    <submittedName>
        <fullName evidence="2">Uncharacterized protein</fullName>
    </submittedName>
</protein>
<accession>A0A9D5HHS8</accession>
<dbReference type="InterPro" id="IPR007789">
    <property type="entry name" value="DUF688"/>
</dbReference>
<reference evidence="2" key="1">
    <citation type="submission" date="2021-03" db="EMBL/GenBank/DDBJ databases">
        <authorList>
            <person name="Li Z."/>
            <person name="Yang C."/>
        </authorList>
    </citation>
    <scope>NUCLEOTIDE SEQUENCE</scope>
    <source>
        <strain evidence="2">Dzin_1.0</strain>
        <tissue evidence="2">Leaf</tissue>
    </source>
</reference>
<comment type="caution">
    <text evidence="2">The sequence shown here is derived from an EMBL/GenBank/DDBJ whole genome shotgun (WGS) entry which is preliminary data.</text>
</comment>
<reference evidence="2" key="2">
    <citation type="journal article" date="2022" name="Hortic Res">
        <title>The genome of Dioscorea zingiberensis sheds light on the biosynthesis, origin and evolution of the medicinally important diosgenin saponins.</title>
        <authorList>
            <person name="Li Y."/>
            <person name="Tan C."/>
            <person name="Li Z."/>
            <person name="Guo J."/>
            <person name="Li S."/>
            <person name="Chen X."/>
            <person name="Wang C."/>
            <person name="Dai X."/>
            <person name="Yang H."/>
            <person name="Song W."/>
            <person name="Hou L."/>
            <person name="Xu J."/>
            <person name="Tong Z."/>
            <person name="Xu A."/>
            <person name="Yuan X."/>
            <person name="Wang W."/>
            <person name="Yang Q."/>
            <person name="Chen L."/>
            <person name="Sun Z."/>
            <person name="Wang K."/>
            <person name="Pan B."/>
            <person name="Chen J."/>
            <person name="Bao Y."/>
            <person name="Liu F."/>
            <person name="Qi X."/>
            <person name="Gang D.R."/>
            <person name="Wen J."/>
            <person name="Li J."/>
        </authorList>
    </citation>
    <scope>NUCLEOTIDE SEQUENCE</scope>
    <source>
        <strain evidence="2">Dzin_1.0</strain>
    </source>
</reference>
<dbReference type="PANTHER" id="PTHR33696">
    <property type="entry name" value="T22J18.15-RELATED"/>
    <property type="match status" value="1"/>
</dbReference>
<keyword evidence="3" id="KW-1185">Reference proteome</keyword>
<evidence type="ECO:0000313" key="2">
    <source>
        <dbReference type="EMBL" id="KAJ0976923.1"/>
    </source>
</evidence>
<dbReference type="Pfam" id="PF05097">
    <property type="entry name" value="DUF688"/>
    <property type="match status" value="1"/>
</dbReference>
<name>A0A9D5HHS8_9LILI</name>